<dbReference type="OrthoDB" id="5411533at2759"/>
<comment type="subcellular location">
    <subcellularLocation>
        <location evidence="1">Nucleus</location>
    </subcellularLocation>
</comment>
<dbReference type="InterPro" id="IPR012677">
    <property type="entry name" value="Nucleotide-bd_a/b_plait_sf"/>
</dbReference>
<dbReference type="InterPro" id="IPR000467">
    <property type="entry name" value="G_patch_dom"/>
</dbReference>
<dbReference type="InterPro" id="IPR040052">
    <property type="entry name" value="RBM17"/>
</dbReference>
<evidence type="ECO:0000256" key="2">
    <source>
        <dbReference type="ARBA" id="ARBA00022664"/>
    </source>
</evidence>
<dbReference type="AlphaFoldDB" id="A0A9N8VQP2"/>
<reference evidence="9" key="1">
    <citation type="submission" date="2021-06" db="EMBL/GenBank/DDBJ databases">
        <authorList>
            <person name="Kallberg Y."/>
            <person name="Tangrot J."/>
            <person name="Rosling A."/>
        </authorList>
    </citation>
    <scope>NUCLEOTIDE SEQUENCE</scope>
    <source>
        <strain evidence="9">IA702</strain>
    </source>
</reference>
<keyword evidence="10" id="KW-1185">Reference proteome</keyword>
<feature type="region of interest" description="Disordered" evidence="7">
    <location>
        <begin position="74"/>
        <end position="93"/>
    </location>
</feature>
<evidence type="ECO:0000313" key="10">
    <source>
        <dbReference type="Proteomes" id="UP000789572"/>
    </source>
</evidence>
<feature type="compositionally biased region" description="Low complexity" evidence="7">
    <location>
        <begin position="74"/>
        <end position="89"/>
    </location>
</feature>
<dbReference type="Pfam" id="PF00076">
    <property type="entry name" value="RRM_1"/>
    <property type="match status" value="1"/>
</dbReference>
<evidence type="ECO:0000313" key="9">
    <source>
        <dbReference type="EMBL" id="CAG8457562.1"/>
    </source>
</evidence>
<dbReference type="InterPro" id="IPR035979">
    <property type="entry name" value="RBD_domain_sf"/>
</dbReference>
<dbReference type="SMART" id="SM00443">
    <property type="entry name" value="G_patch"/>
    <property type="match status" value="1"/>
</dbReference>
<feature type="compositionally biased region" description="Basic and acidic residues" evidence="7">
    <location>
        <begin position="148"/>
        <end position="179"/>
    </location>
</feature>
<dbReference type="CDD" id="cd12647">
    <property type="entry name" value="RRM_UHM_SPF45"/>
    <property type="match status" value="1"/>
</dbReference>
<keyword evidence="3 6" id="KW-0694">RNA-binding</keyword>
<feature type="region of interest" description="Disordered" evidence="7">
    <location>
        <begin position="101"/>
        <end position="222"/>
    </location>
</feature>
<name>A0A9N8VQP2_9GLOM</name>
<evidence type="ECO:0000256" key="4">
    <source>
        <dbReference type="ARBA" id="ARBA00023187"/>
    </source>
</evidence>
<sequence length="466" mass="51235">MSLYGDLPPPTHTTTSSGPSDEDQQKQSVSDIQSANPKTKQSALPAGWASASLRFMPQRKPVVQAKPRLVPRVTATASSTTVANSVTTAESKVSTTIVSSTLATQAKQPSTSEDVNEYKQAWANPRVQRTSFDKKKASKGVKKQTSLRMEDDYDPTRPNDYEEYKELEKRRREEELNRRHVERKRHQSNSPGSDKHSPSSHFAPPSSYLDSPPSSKASELAEDTSALRLAPAKIDLDISGEEAYLRRARLSNKSAVSENTPKTQPEVRAAGLGPGEEFAQRMLAKYGWQEGQGLGKSEQGISEPLIVQKTDARTAIISNVSTNSTARFSDSLATKANTVDRTNSPPDTETMSRVVLLTNMVGPGEVDDMLQEETADECNEKYGTVERCLIFEVPNGQLSDDEAVRIFVKFVGQEAAIKAKRDLNGRFFGGRAVTARFFDEGRFDRLDLAPSPSELQRAKKKDHGVG</sequence>
<keyword evidence="2 6" id="KW-0507">mRNA processing</keyword>
<dbReference type="Gene3D" id="3.30.70.330">
    <property type="match status" value="1"/>
</dbReference>
<dbReference type="InterPro" id="IPR034653">
    <property type="entry name" value="SPF45_RRM"/>
</dbReference>
<feature type="region of interest" description="Disordered" evidence="7">
    <location>
        <begin position="1"/>
        <end position="45"/>
    </location>
</feature>
<keyword evidence="4 6" id="KW-0508">mRNA splicing</keyword>
<evidence type="ECO:0000256" key="1">
    <source>
        <dbReference type="ARBA" id="ARBA00004123"/>
    </source>
</evidence>
<comment type="caution">
    <text evidence="9">The sequence shown here is derived from an EMBL/GenBank/DDBJ whole genome shotgun (WGS) entry which is preliminary data.</text>
</comment>
<feature type="compositionally biased region" description="Low complexity" evidence="7">
    <location>
        <begin position="199"/>
        <end position="218"/>
    </location>
</feature>
<organism evidence="9 10">
    <name type="scientific">Paraglomus occultum</name>
    <dbReference type="NCBI Taxonomy" id="144539"/>
    <lineage>
        <taxon>Eukaryota</taxon>
        <taxon>Fungi</taxon>
        <taxon>Fungi incertae sedis</taxon>
        <taxon>Mucoromycota</taxon>
        <taxon>Glomeromycotina</taxon>
        <taxon>Glomeromycetes</taxon>
        <taxon>Paraglomerales</taxon>
        <taxon>Paraglomeraceae</taxon>
        <taxon>Paraglomus</taxon>
    </lineage>
</organism>
<protein>
    <submittedName>
        <fullName evidence="9">10319_t:CDS:1</fullName>
    </submittedName>
</protein>
<dbReference type="PANTHER" id="PTHR13288">
    <property type="entry name" value="SPLICING FACTOR 45 SPF45"/>
    <property type="match status" value="1"/>
</dbReference>
<feature type="compositionally biased region" description="Polar residues" evidence="7">
    <location>
        <begin position="26"/>
        <end position="42"/>
    </location>
</feature>
<feature type="compositionally biased region" description="Polar residues" evidence="7">
    <location>
        <begin position="251"/>
        <end position="263"/>
    </location>
</feature>
<dbReference type="InterPro" id="IPR000504">
    <property type="entry name" value="RRM_dom"/>
</dbReference>
<dbReference type="PANTHER" id="PTHR13288:SF8">
    <property type="entry name" value="SPLICING FACTOR 45"/>
    <property type="match status" value="1"/>
</dbReference>
<evidence type="ECO:0000256" key="7">
    <source>
        <dbReference type="SAM" id="MobiDB-lite"/>
    </source>
</evidence>
<gene>
    <name evidence="9" type="ORF">POCULU_LOCUS383</name>
</gene>
<feature type="compositionally biased region" description="Polar residues" evidence="7">
    <location>
        <begin position="101"/>
        <end position="113"/>
    </location>
</feature>
<evidence type="ECO:0000256" key="3">
    <source>
        <dbReference type="ARBA" id="ARBA00022884"/>
    </source>
</evidence>
<dbReference type="GO" id="GO:0003723">
    <property type="term" value="F:RNA binding"/>
    <property type="evidence" value="ECO:0007669"/>
    <property type="project" value="UniProtKB-UniRule"/>
</dbReference>
<evidence type="ECO:0000256" key="6">
    <source>
        <dbReference type="PIRNR" id="PIRNR031066"/>
    </source>
</evidence>
<dbReference type="Pfam" id="PF01585">
    <property type="entry name" value="G-patch"/>
    <property type="match status" value="1"/>
</dbReference>
<feature type="region of interest" description="Disordered" evidence="7">
    <location>
        <begin position="251"/>
        <end position="270"/>
    </location>
</feature>
<dbReference type="SUPFAM" id="SSF54928">
    <property type="entry name" value="RNA-binding domain, RBD"/>
    <property type="match status" value="1"/>
</dbReference>
<dbReference type="SMART" id="SM00361">
    <property type="entry name" value="RRM_1"/>
    <property type="match status" value="1"/>
</dbReference>
<dbReference type="PROSITE" id="PS50174">
    <property type="entry name" value="G_PATCH"/>
    <property type="match status" value="1"/>
</dbReference>
<keyword evidence="5" id="KW-0539">Nucleus</keyword>
<dbReference type="Proteomes" id="UP000789572">
    <property type="component" value="Unassembled WGS sequence"/>
</dbReference>
<evidence type="ECO:0000259" key="8">
    <source>
        <dbReference type="PROSITE" id="PS50174"/>
    </source>
</evidence>
<dbReference type="InterPro" id="IPR003954">
    <property type="entry name" value="RRM_euk-type"/>
</dbReference>
<accession>A0A9N8VQP2</accession>
<dbReference type="GO" id="GO:0045292">
    <property type="term" value="P:mRNA cis splicing, via spliceosome"/>
    <property type="evidence" value="ECO:0007669"/>
    <property type="project" value="UniProtKB-UniRule"/>
</dbReference>
<dbReference type="PIRSF" id="PIRSF031066">
    <property type="entry name" value="Splicing_factor_SPF45"/>
    <property type="match status" value="1"/>
</dbReference>
<dbReference type="EMBL" id="CAJVPJ010000019">
    <property type="protein sequence ID" value="CAG8457562.1"/>
    <property type="molecule type" value="Genomic_DNA"/>
</dbReference>
<dbReference type="GO" id="GO:0071011">
    <property type="term" value="C:precatalytic spliceosome"/>
    <property type="evidence" value="ECO:0007669"/>
    <property type="project" value="TreeGrafter"/>
</dbReference>
<dbReference type="FunFam" id="3.30.70.330:FF:000382">
    <property type="entry name" value="G-patch domain-containing protein"/>
    <property type="match status" value="1"/>
</dbReference>
<feature type="domain" description="G-patch" evidence="8">
    <location>
        <begin position="275"/>
        <end position="321"/>
    </location>
</feature>
<proteinExistence type="predicted"/>
<evidence type="ECO:0000256" key="5">
    <source>
        <dbReference type="ARBA" id="ARBA00023242"/>
    </source>
</evidence>